<keyword evidence="2" id="KW-1185">Reference proteome</keyword>
<name>A0ABS2TXA8_9ACTN</name>
<comment type="caution">
    <text evidence="1">The sequence shown here is derived from an EMBL/GenBank/DDBJ whole genome shotgun (WGS) entry which is preliminary data.</text>
</comment>
<proteinExistence type="predicted"/>
<gene>
    <name evidence="1" type="ORF">ITX44_26195</name>
</gene>
<dbReference type="EMBL" id="JADKYB010000015">
    <property type="protein sequence ID" value="MBM9507978.1"/>
    <property type="molecule type" value="Genomic_DNA"/>
</dbReference>
<protein>
    <submittedName>
        <fullName evidence="1">Uncharacterized protein</fullName>
    </submittedName>
</protein>
<sequence>MKVKQITLDDEEMPERVLLDCSHDEAVLIAALLGRQDAGDLAAVVPHGGRLGAEVYDALAGSVFNRFYDDGVAGAVDAIRRRP</sequence>
<dbReference type="RefSeq" id="WP_205359847.1">
    <property type="nucleotide sequence ID" value="NZ_JADKYB010000015.1"/>
</dbReference>
<dbReference type="Proteomes" id="UP000749040">
    <property type="component" value="Unassembled WGS sequence"/>
</dbReference>
<evidence type="ECO:0000313" key="2">
    <source>
        <dbReference type="Proteomes" id="UP000749040"/>
    </source>
</evidence>
<accession>A0ABS2TXA8</accession>
<organism evidence="1 2">
    <name type="scientific">Actinacidiphila acididurans</name>
    <dbReference type="NCBI Taxonomy" id="2784346"/>
    <lineage>
        <taxon>Bacteria</taxon>
        <taxon>Bacillati</taxon>
        <taxon>Actinomycetota</taxon>
        <taxon>Actinomycetes</taxon>
        <taxon>Kitasatosporales</taxon>
        <taxon>Streptomycetaceae</taxon>
        <taxon>Actinacidiphila</taxon>
    </lineage>
</organism>
<evidence type="ECO:0000313" key="1">
    <source>
        <dbReference type="EMBL" id="MBM9507978.1"/>
    </source>
</evidence>
<reference evidence="1 2" key="1">
    <citation type="submission" date="2021-01" db="EMBL/GenBank/DDBJ databases">
        <title>Streptomyces acididurans sp. nov., isolated from a peat swamp forest soil.</title>
        <authorList>
            <person name="Chantavorakit T."/>
            <person name="Duangmal K."/>
        </authorList>
    </citation>
    <scope>NUCLEOTIDE SEQUENCE [LARGE SCALE GENOMIC DNA]</scope>
    <source>
        <strain evidence="1 2">KK5PA1</strain>
    </source>
</reference>